<comment type="caution">
    <text evidence="2">The sequence shown here is derived from an EMBL/GenBank/DDBJ whole genome shotgun (WGS) entry which is preliminary data.</text>
</comment>
<feature type="compositionally biased region" description="Polar residues" evidence="1">
    <location>
        <begin position="130"/>
        <end position="143"/>
    </location>
</feature>
<feature type="compositionally biased region" description="Polar residues" evidence="1">
    <location>
        <begin position="1236"/>
        <end position="1246"/>
    </location>
</feature>
<feature type="compositionally biased region" description="Acidic residues" evidence="1">
    <location>
        <begin position="349"/>
        <end position="358"/>
    </location>
</feature>
<name>A0AAD4Q3F8_9EURO</name>
<sequence>MFRRRSSSRHQPLNTPSASAQTAASRAFIANREANAALSSAAAAAALRSHTTTPTSVENVQSKRMLQRQLSNSSRGSSAVGTLRGSLHRTPSSGSMSSRTFRENSPGRSQISSGVIAKQPPVPALPQGYSAETNPQARRSFSVQPGRVASPSHKAARGRVTSLDRVPSSAASPPSPRGHAKQNSLELDRPTSRTSINFSYPMHARPNSPPHSPVPNEFTRNSAEQSPTQPLSPEEVAKIQNSVNKAGSLKVKKRPQRSAPGSTEGSHLTHKTMGSRPTGTAVQETPLPNQVETLPPSTKISPLDDTITHSSPVVDDRPQSPVIAAEDSVQTDVDNVRPRPKKRPSTVMEDYEAEEWAEATEVYETTSTKQSVDVPVQSPVQSPTAETANDNQKQRTPNRLAIETLQTTEKKPSYSPVHLSPSTPSSTPSSPSSDRLSAIHNIDRQGLQREPSISPNRSARFSAHLTVSSESPIHEPPPRSMSPAKPALKISSSPDRRLHTALRTGQTPSEISDATSVASDDGSRTGSRKKAVKVSFDDGPEIVGVAASPPTSPEPIDTPPSPTEKTKPRNWFSIGKRKFGFKNAVADDEFESVLKPRPALPSFGSIRGTRETDEPITQIADDNISTSSSEDDTDPRDLGVSSDHALGGILVNALRQPSESTGPKVASDSLPEATSLETKDISQGIDLVDVAMPQHLPTVVEESDSTPTPTPPATSNRPATDSYVDGALEAVPTIAIQPATPGAENRKSLDIQNMPGGFPTSSDRSLSRQDQKITANPVETPRRSSEESDRESEESIYSDAAEDPDDFDGDGFGSINAIVDSPIPAKTESPTQAPESPSPAHISPVAAATVTEHQSPTAPMASPPMFQPIKQEPEPVLAVSKPVEKEAFDPSDPSWPLKPNDSSSTTLSKLNLKSQSQPKTKPKATPVDPHQGSHLRKALDKSEGQRPSPQKRLSTSVQSSISATKHTTPPIATQGPNRVASKKHNNAKTIPQSMTFPGGLSSTNAYDSDSDSSFKRTRRSSRVDGQYSMKRTMRATRPVSMSTADTLGARSTSPRTSSMRMTMRGAPPDRSPSGLASLRSKTPLPRPKSSAMPSSSISRFGGSDDEGQGRRRIFQSRFADSSDEEPLPSNLTPVRGIPRRRGEFDGESTDLEDSSDEESKRARNGNVKPASQMSPAEIDALLSQPRKRGLLARFKSKSKDGKVRKSGLDSAARRDTPLERSRLELAQMRDDAFNGASPQPGRSTSPKLHKKQASPVPPASPLSVTTAPGPTQSRPSTSDGIVHSGFRTDISAGSPSRPSYNRHGTGNSLDSEATQAASDVVVGRTGRKKRFPLLRKAFGLRD</sequence>
<feature type="compositionally biased region" description="Basic and acidic residues" evidence="1">
    <location>
        <begin position="1197"/>
        <end position="1232"/>
    </location>
</feature>
<dbReference type="EMBL" id="JAJTJA010000003">
    <property type="protein sequence ID" value="KAH8701736.1"/>
    <property type="molecule type" value="Genomic_DNA"/>
</dbReference>
<feature type="compositionally biased region" description="Low complexity" evidence="1">
    <location>
        <begin position="420"/>
        <end position="433"/>
    </location>
</feature>
<dbReference type="RefSeq" id="XP_046075112.1">
    <property type="nucleotide sequence ID" value="XM_046210732.1"/>
</dbReference>
<feature type="compositionally biased region" description="Polar residues" evidence="1">
    <location>
        <begin position="945"/>
        <end position="976"/>
    </location>
</feature>
<feature type="compositionally biased region" description="Polar residues" evidence="1">
    <location>
        <begin position="451"/>
        <end position="471"/>
    </location>
</feature>
<feature type="compositionally biased region" description="Polar residues" evidence="1">
    <location>
        <begin position="275"/>
        <end position="300"/>
    </location>
</feature>
<organism evidence="2 3">
    <name type="scientific">Talaromyces proteolyticus</name>
    <dbReference type="NCBI Taxonomy" id="1131652"/>
    <lineage>
        <taxon>Eukaryota</taxon>
        <taxon>Fungi</taxon>
        <taxon>Dikarya</taxon>
        <taxon>Ascomycota</taxon>
        <taxon>Pezizomycotina</taxon>
        <taxon>Eurotiomycetes</taxon>
        <taxon>Eurotiomycetidae</taxon>
        <taxon>Eurotiales</taxon>
        <taxon>Trichocomaceae</taxon>
        <taxon>Talaromyces</taxon>
        <taxon>Talaromyces sect. Bacilispori</taxon>
    </lineage>
</organism>
<feature type="compositionally biased region" description="Acidic residues" evidence="1">
    <location>
        <begin position="1145"/>
        <end position="1156"/>
    </location>
</feature>
<evidence type="ECO:0000313" key="3">
    <source>
        <dbReference type="Proteomes" id="UP001201262"/>
    </source>
</evidence>
<feature type="compositionally biased region" description="Polar residues" evidence="1">
    <location>
        <begin position="89"/>
        <end position="99"/>
    </location>
</feature>
<proteinExistence type="predicted"/>
<dbReference type="Proteomes" id="UP001201262">
    <property type="component" value="Unassembled WGS sequence"/>
</dbReference>
<feature type="region of interest" description="Disordered" evidence="1">
    <location>
        <begin position="1"/>
        <end position="21"/>
    </location>
</feature>
<feature type="compositionally biased region" description="Polar residues" evidence="1">
    <location>
        <begin position="503"/>
        <end position="518"/>
    </location>
</feature>
<feature type="compositionally biased region" description="Acidic residues" evidence="1">
    <location>
        <begin position="788"/>
        <end position="809"/>
    </location>
</feature>
<gene>
    <name evidence="2" type="ORF">BGW36DRAFT_290071</name>
</gene>
<feature type="compositionally biased region" description="Pro residues" evidence="1">
    <location>
        <begin position="550"/>
        <end position="562"/>
    </location>
</feature>
<reference evidence="2" key="1">
    <citation type="submission" date="2021-12" db="EMBL/GenBank/DDBJ databases">
        <title>Convergent genome expansion in fungi linked to evolution of root-endophyte symbiosis.</title>
        <authorList>
            <consortium name="DOE Joint Genome Institute"/>
            <person name="Ke Y.-H."/>
            <person name="Bonito G."/>
            <person name="Liao H.-L."/>
            <person name="Looney B."/>
            <person name="Rojas-Flechas A."/>
            <person name="Nash J."/>
            <person name="Hameed K."/>
            <person name="Schadt C."/>
            <person name="Martin F."/>
            <person name="Crous P.W."/>
            <person name="Miettinen O."/>
            <person name="Magnuson J.K."/>
            <person name="Labbe J."/>
            <person name="Jacobson D."/>
            <person name="Doktycz M.J."/>
            <person name="Veneault-Fourrey C."/>
            <person name="Kuo A."/>
            <person name="Mondo S."/>
            <person name="Calhoun S."/>
            <person name="Riley R."/>
            <person name="Ohm R."/>
            <person name="LaButti K."/>
            <person name="Andreopoulos B."/>
            <person name="Pangilinan J."/>
            <person name="Nolan M."/>
            <person name="Tritt A."/>
            <person name="Clum A."/>
            <person name="Lipzen A."/>
            <person name="Daum C."/>
            <person name="Barry K."/>
            <person name="Grigoriev I.V."/>
            <person name="Vilgalys R."/>
        </authorList>
    </citation>
    <scope>NUCLEOTIDE SEQUENCE</scope>
    <source>
        <strain evidence="2">PMI_201</strain>
    </source>
</reference>
<feature type="compositionally biased region" description="Low complexity" evidence="1">
    <location>
        <begin position="1089"/>
        <end position="1098"/>
    </location>
</feature>
<feature type="compositionally biased region" description="Polar residues" evidence="1">
    <location>
        <begin position="9"/>
        <end position="21"/>
    </location>
</feature>
<feature type="compositionally biased region" description="Polar residues" evidence="1">
    <location>
        <begin position="49"/>
        <end position="80"/>
    </location>
</feature>
<feature type="compositionally biased region" description="Polar residues" evidence="1">
    <location>
        <begin position="1265"/>
        <end position="1279"/>
    </location>
</feature>
<feature type="compositionally biased region" description="Polar residues" evidence="1">
    <location>
        <begin position="218"/>
        <end position="231"/>
    </location>
</feature>
<dbReference type="GeneID" id="70241019"/>
<feature type="compositionally biased region" description="Polar residues" evidence="1">
    <location>
        <begin position="987"/>
        <end position="1007"/>
    </location>
</feature>
<evidence type="ECO:0000313" key="2">
    <source>
        <dbReference type="EMBL" id="KAH8701736.1"/>
    </source>
</evidence>
<feature type="compositionally biased region" description="Polar residues" evidence="1">
    <location>
        <begin position="1291"/>
        <end position="1317"/>
    </location>
</feature>
<accession>A0AAD4Q3F8</accession>
<feature type="compositionally biased region" description="Low complexity" evidence="1">
    <location>
        <begin position="370"/>
        <end position="383"/>
    </location>
</feature>
<feature type="compositionally biased region" description="Polar residues" evidence="1">
    <location>
        <begin position="384"/>
        <end position="397"/>
    </location>
</feature>
<feature type="compositionally biased region" description="Basic residues" evidence="1">
    <location>
        <begin position="1185"/>
        <end position="1196"/>
    </location>
</feature>
<feature type="region of interest" description="Disordered" evidence="1">
    <location>
        <begin position="596"/>
        <end position="1331"/>
    </location>
</feature>
<feature type="region of interest" description="Disordered" evidence="1">
    <location>
        <begin position="44"/>
        <end position="572"/>
    </location>
</feature>
<protein>
    <submittedName>
        <fullName evidence="2">Uncharacterized protein</fullName>
    </submittedName>
</protein>
<keyword evidence="3" id="KW-1185">Reference proteome</keyword>
<feature type="compositionally biased region" description="Low complexity" evidence="1">
    <location>
        <begin position="902"/>
        <end position="917"/>
    </location>
</feature>
<feature type="compositionally biased region" description="Low complexity" evidence="1">
    <location>
        <begin position="1050"/>
        <end position="1064"/>
    </location>
</feature>
<evidence type="ECO:0000256" key="1">
    <source>
        <dbReference type="SAM" id="MobiDB-lite"/>
    </source>
</evidence>